<feature type="region of interest" description="Disordered" evidence="1">
    <location>
        <begin position="247"/>
        <end position="341"/>
    </location>
</feature>
<gene>
    <name evidence="2" type="ORF">PISMIDRAFT_16489</name>
</gene>
<feature type="compositionally biased region" description="Low complexity" evidence="1">
    <location>
        <begin position="1"/>
        <end position="16"/>
    </location>
</feature>
<feature type="compositionally biased region" description="Polar residues" evidence="1">
    <location>
        <begin position="329"/>
        <end position="341"/>
    </location>
</feature>
<feature type="region of interest" description="Disordered" evidence="1">
    <location>
        <begin position="189"/>
        <end position="212"/>
    </location>
</feature>
<feature type="region of interest" description="Disordered" evidence="1">
    <location>
        <begin position="1"/>
        <end position="23"/>
    </location>
</feature>
<sequence>MSTSQAATSTKTTPQPKYIPPDTARDLVPKMWASEMTKLVALMGEIPDEAAEEAEAWGWLNWYYDVLVSSSSSSSVSQTIEREPQDQIEGLQQFSIHMSTQVPDYPTETEEAVGSVFLTLVALRNQFPQQARKTRHKRELPPLSSTPAGGETVRRSQRQKEKATVRTVRNSEVLLTSGGSATLEVDTAGEEENAAQPPVQPEAVGESTQESGGGIEVAASAMQTDPEACERCVKRGIKCKKRCNKAGKLGTKRKNPKTPPASSASTSKRARTTPVPPPLSAPPKVTLKVRPRVVGQTSPSVVATGSSAVPQDSPARATSTPPANPLFLPSSQPNTPVPSDNASFPLFQGNLDPPVTTAAFDLSISGAFMDEPDAIKGPSVFEEIDSTTPRALLIHEEGAPLPSRGKDWARTPEKSPFEELDARIEAIEESIKWGEDTLVQMHGQIARLAADVSKVSSAIQRARQQLRVLRKWRQKKFVEGPV</sequence>
<dbReference type="EMBL" id="KN833889">
    <property type="protein sequence ID" value="KIK15479.1"/>
    <property type="molecule type" value="Genomic_DNA"/>
</dbReference>
<name>A0A0C9YNT8_9AGAM</name>
<evidence type="ECO:0000313" key="2">
    <source>
        <dbReference type="EMBL" id="KIK15479.1"/>
    </source>
</evidence>
<dbReference type="HOGENOM" id="CLU_043570_1_0_1"/>
<feature type="compositionally biased region" description="Basic residues" evidence="1">
    <location>
        <begin position="247"/>
        <end position="256"/>
    </location>
</feature>
<proteinExistence type="predicted"/>
<dbReference type="AlphaFoldDB" id="A0A0C9YNT8"/>
<reference evidence="3" key="2">
    <citation type="submission" date="2015-01" db="EMBL/GenBank/DDBJ databases">
        <title>Evolutionary Origins and Diversification of the Mycorrhizal Mutualists.</title>
        <authorList>
            <consortium name="DOE Joint Genome Institute"/>
            <consortium name="Mycorrhizal Genomics Consortium"/>
            <person name="Kohler A."/>
            <person name="Kuo A."/>
            <person name="Nagy L.G."/>
            <person name="Floudas D."/>
            <person name="Copeland A."/>
            <person name="Barry K.W."/>
            <person name="Cichocki N."/>
            <person name="Veneault-Fourrey C."/>
            <person name="LaButti K."/>
            <person name="Lindquist E.A."/>
            <person name="Lipzen A."/>
            <person name="Lundell T."/>
            <person name="Morin E."/>
            <person name="Murat C."/>
            <person name="Riley R."/>
            <person name="Ohm R."/>
            <person name="Sun H."/>
            <person name="Tunlid A."/>
            <person name="Henrissat B."/>
            <person name="Grigoriev I.V."/>
            <person name="Hibbett D.S."/>
            <person name="Martin F."/>
        </authorList>
    </citation>
    <scope>NUCLEOTIDE SEQUENCE [LARGE SCALE GENOMIC DNA]</scope>
    <source>
        <strain evidence="3">441</strain>
    </source>
</reference>
<evidence type="ECO:0000256" key="1">
    <source>
        <dbReference type="SAM" id="MobiDB-lite"/>
    </source>
</evidence>
<protein>
    <submittedName>
        <fullName evidence="2">Unplaced genomic scaffold scaffold_205, whole genome shotgun sequence</fullName>
    </submittedName>
</protein>
<keyword evidence="3" id="KW-1185">Reference proteome</keyword>
<evidence type="ECO:0000313" key="3">
    <source>
        <dbReference type="Proteomes" id="UP000054018"/>
    </source>
</evidence>
<accession>A0A0C9YNT8</accession>
<feature type="compositionally biased region" description="Polar residues" evidence="1">
    <location>
        <begin position="295"/>
        <end position="321"/>
    </location>
</feature>
<dbReference type="Proteomes" id="UP000054018">
    <property type="component" value="Unassembled WGS sequence"/>
</dbReference>
<organism evidence="2 3">
    <name type="scientific">Pisolithus microcarpus 441</name>
    <dbReference type="NCBI Taxonomy" id="765257"/>
    <lineage>
        <taxon>Eukaryota</taxon>
        <taxon>Fungi</taxon>
        <taxon>Dikarya</taxon>
        <taxon>Basidiomycota</taxon>
        <taxon>Agaricomycotina</taxon>
        <taxon>Agaricomycetes</taxon>
        <taxon>Agaricomycetidae</taxon>
        <taxon>Boletales</taxon>
        <taxon>Sclerodermatineae</taxon>
        <taxon>Pisolithaceae</taxon>
        <taxon>Pisolithus</taxon>
    </lineage>
</organism>
<feature type="region of interest" description="Disordered" evidence="1">
    <location>
        <begin position="129"/>
        <end position="167"/>
    </location>
</feature>
<feature type="compositionally biased region" description="Basic and acidic residues" evidence="1">
    <location>
        <begin position="152"/>
        <end position="164"/>
    </location>
</feature>
<reference evidence="2 3" key="1">
    <citation type="submission" date="2014-04" db="EMBL/GenBank/DDBJ databases">
        <authorList>
            <consortium name="DOE Joint Genome Institute"/>
            <person name="Kuo A."/>
            <person name="Kohler A."/>
            <person name="Costa M.D."/>
            <person name="Nagy L.G."/>
            <person name="Floudas D."/>
            <person name="Copeland A."/>
            <person name="Barry K.W."/>
            <person name="Cichocki N."/>
            <person name="Veneault-Fourrey C."/>
            <person name="LaButti K."/>
            <person name="Lindquist E.A."/>
            <person name="Lipzen A."/>
            <person name="Lundell T."/>
            <person name="Morin E."/>
            <person name="Murat C."/>
            <person name="Sun H."/>
            <person name="Tunlid A."/>
            <person name="Henrissat B."/>
            <person name="Grigoriev I.V."/>
            <person name="Hibbett D.S."/>
            <person name="Martin F."/>
            <person name="Nordberg H.P."/>
            <person name="Cantor M.N."/>
            <person name="Hua S.X."/>
        </authorList>
    </citation>
    <scope>NUCLEOTIDE SEQUENCE [LARGE SCALE GENOMIC DNA]</scope>
    <source>
        <strain evidence="2 3">441</strain>
    </source>
</reference>